<evidence type="ECO:0000313" key="1">
    <source>
        <dbReference type="EMBL" id="EQC34443.1"/>
    </source>
</evidence>
<dbReference type="RefSeq" id="XP_008612305.1">
    <property type="nucleotide sequence ID" value="XM_008614083.1"/>
</dbReference>
<dbReference type="VEuPathDB" id="FungiDB:SDRG_08212"/>
<organism evidence="1 2">
    <name type="scientific">Saprolegnia diclina (strain VS20)</name>
    <dbReference type="NCBI Taxonomy" id="1156394"/>
    <lineage>
        <taxon>Eukaryota</taxon>
        <taxon>Sar</taxon>
        <taxon>Stramenopiles</taxon>
        <taxon>Oomycota</taxon>
        <taxon>Saprolegniomycetes</taxon>
        <taxon>Saprolegniales</taxon>
        <taxon>Saprolegniaceae</taxon>
        <taxon>Saprolegnia</taxon>
    </lineage>
</organism>
<dbReference type="InParanoid" id="T0RPK5"/>
<keyword evidence="2" id="KW-1185">Reference proteome</keyword>
<gene>
    <name evidence="1" type="ORF">SDRG_08212</name>
</gene>
<dbReference type="OrthoDB" id="10449438at2759"/>
<evidence type="ECO:0000313" key="2">
    <source>
        <dbReference type="Proteomes" id="UP000030762"/>
    </source>
</evidence>
<name>T0RPK5_SAPDV</name>
<reference evidence="1 2" key="1">
    <citation type="submission" date="2012-04" db="EMBL/GenBank/DDBJ databases">
        <title>The Genome Sequence of Saprolegnia declina VS20.</title>
        <authorList>
            <consortium name="The Broad Institute Genome Sequencing Platform"/>
            <person name="Russ C."/>
            <person name="Nusbaum C."/>
            <person name="Tyler B."/>
            <person name="van West P."/>
            <person name="Dieguez-Uribeondo J."/>
            <person name="de Bruijn I."/>
            <person name="Tripathy S."/>
            <person name="Jiang R."/>
            <person name="Young S.K."/>
            <person name="Zeng Q."/>
            <person name="Gargeya S."/>
            <person name="Fitzgerald M."/>
            <person name="Haas B."/>
            <person name="Abouelleil A."/>
            <person name="Alvarado L."/>
            <person name="Arachchi H.M."/>
            <person name="Berlin A."/>
            <person name="Chapman S.B."/>
            <person name="Goldberg J."/>
            <person name="Griggs A."/>
            <person name="Gujja S."/>
            <person name="Hansen M."/>
            <person name="Howarth C."/>
            <person name="Imamovic A."/>
            <person name="Larimer J."/>
            <person name="McCowen C."/>
            <person name="Montmayeur A."/>
            <person name="Murphy C."/>
            <person name="Neiman D."/>
            <person name="Pearson M."/>
            <person name="Priest M."/>
            <person name="Roberts A."/>
            <person name="Saif S."/>
            <person name="Shea T."/>
            <person name="Sisk P."/>
            <person name="Sykes S."/>
            <person name="Wortman J."/>
            <person name="Nusbaum C."/>
            <person name="Birren B."/>
        </authorList>
    </citation>
    <scope>NUCLEOTIDE SEQUENCE [LARGE SCALE GENOMIC DNA]</scope>
    <source>
        <strain evidence="1 2">VS20</strain>
    </source>
</reference>
<dbReference type="GeneID" id="19948939"/>
<sequence length="152" mass="17203">MTSDAFASLSAQLIASDSLLSLNLADAALPKDQLETILFALPRMLSRQRQACFVGLPVSIETEMLVTAVFFLVRNTQYVWLDLTADDSFDLAMSQRLLTAFRATSRMRLGFFGKDAPVVHEEDVTRYAALYGIECANWWYRSPRRMPWLALT</sequence>
<dbReference type="AlphaFoldDB" id="T0RPK5"/>
<protein>
    <submittedName>
        <fullName evidence="1">Uncharacterized protein</fullName>
    </submittedName>
</protein>
<dbReference type="Proteomes" id="UP000030762">
    <property type="component" value="Unassembled WGS sequence"/>
</dbReference>
<accession>T0RPK5</accession>
<proteinExistence type="predicted"/>
<dbReference type="EMBL" id="JH767155">
    <property type="protein sequence ID" value="EQC34443.1"/>
    <property type="molecule type" value="Genomic_DNA"/>
</dbReference>